<dbReference type="EMBL" id="CAJNOC010002479">
    <property type="protein sequence ID" value="CAF0935642.1"/>
    <property type="molecule type" value="Genomic_DNA"/>
</dbReference>
<comment type="caution">
    <text evidence="1">The sequence shown here is derived from an EMBL/GenBank/DDBJ whole genome shotgun (WGS) entry which is preliminary data.</text>
</comment>
<dbReference type="Proteomes" id="UP000663879">
    <property type="component" value="Unassembled WGS sequence"/>
</dbReference>
<dbReference type="AlphaFoldDB" id="A0A814C1S4"/>
<keyword evidence="2" id="KW-1185">Reference proteome</keyword>
<organism evidence="1 2">
    <name type="scientific">Brachionus calyciflorus</name>
    <dbReference type="NCBI Taxonomy" id="104777"/>
    <lineage>
        <taxon>Eukaryota</taxon>
        <taxon>Metazoa</taxon>
        <taxon>Spiralia</taxon>
        <taxon>Gnathifera</taxon>
        <taxon>Rotifera</taxon>
        <taxon>Eurotatoria</taxon>
        <taxon>Monogononta</taxon>
        <taxon>Pseudotrocha</taxon>
        <taxon>Ploima</taxon>
        <taxon>Brachionidae</taxon>
        <taxon>Brachionus</taxon>
    </lineage>
</organism>
<gene>
    <name evidence="1" type="ORF">OXX778_LOCUS13145</name>
</gene>
<evidence type="ECO:0000313" key="1">
    <source>
        <dbReference type="EMBL" id="CAF0935642.1"/>
    </source>
</evidence>
<evidence type="ECO:0000313" key="2">
    <source>
        <dbReference type="Proteomes" id="UP000663879"/>
    </source>
</evidence>
<accession>A0A814C1S4</accession>
<sequence length="80" mass="8950">MVKSNKVSGIFSIVLVHIKSCWEEDKSLVPQRSVLGVIITNYLKWDKQCATVAAKANIVLVMIGLELRSELEYAVCAWDP</sequence>
<reference evidence="1" key="1">
    <citation type="submission" date="2021-02" db="EMBL/GenBank/DDBJ databases">
        <authorList>
            <person name="Nowell W R."/>
        </authorList>
    </citation>
    <scope>NUCLEOTIDE SEQUENCE</scope>
    <source>
        <strain evidence="1">Ploen Becks lab</strain>
    </source>
</reference>
<name>A0A814C1S4_9BILA</name>
<proteinExistence type="predicted"/>
<protein>
    <submittedName>
        <fullName evidence="1">Uncharacterized protein</fullName>
    </submittedName>
</protein>